<keyword evidence="2" id="KW-1185">Reference proteome</keyword>
<name>A0ABD1G5U7_SALDI</name>
<organism evidence="1 2">
    <name type="scientific">Salvia divinorum</name>
    <name type="common">Maria pastora</name>
    <name type="synonym">Diviner's sage</name>
    <dbReference type="NCBI Taxonomy" id="28513"/>
    <lineage>
        <taxon>Eukaryota</taxon>
        <taxon>Viridiplantae</taxon>
        <taxon>Streptophyta</taxon>
        <taxon>Embryophyta</taxon>
        <taxon>Tracheophyta</taxon>
        <taxon>Spermatophyta</taxon>
        <taxon>Magnoliopsida</taxon>
        <taxon>eudicotyledons</taxon>
        <taxon>Gunneridae</taxon>
        <taxon>Pentapetalae</taxon>
        <taxon>asterids</taxon>
        <taxon>lamiids</taxon>
        <taxon>Lamiales</taxon>
        <taxon>Lamiaceae</taxon>
        <taxon>Nepetoideae</taxon>
        <taxon>Mentheae</taxon>
        <taxon>Salviinae</taxon>
        <taxon>Salvia</taxon>
        <taxon>Salvia subgen. Calosphace</taxon>
    </lineage>
</organism>
<proteinExistence type="predicted"/>
<sequence length="125" mass="14318">MRCFRNEQHSPAAQTATVPPAPGILPLERYRTCLPLQQRGCLALYRTSQCNTPSLRERMRSRHLLLNSPSQQPSQDVTEDLHEFYTHSGIQSFLQIGKQEQLLLLDSLLLAIEDLEISKNRHLIV</sequence>
<accession>A0ABD1G5U7</accession>
<dbReference type="EMBL" id="JBEAFC010000009">
    <property type="protein sequence ID" value="KAL1539497.1"/>
    <property type="molecule type" value="Genomic_DNA"/>
</dbReference>
<dbReference type="AlphaFoldDB" id="A0ABD1G5U7"/>
<comment type="caution">
    <text evidence="1">The sequence shown here is derived from an EMBL/GenBank/DDBJ whole genome shotgun (WGS) entry which is preliminary data.</text>
</comment>
<reference evidence="1 2" key="1">
    <citation type="submission" date="2024-06" db="EMBL/GenBank/DDBJ databases">
        <title>A chromosome level genome sequence of Diviner's sage (Salvia divinorum).</title>
        <authorList>
            <person name="Ford S.A."/>
            <person name="Ro D.-K."/>
            <person name="Ness R.W."/>
            <person name="Phillips M.A."/>
        </authorList>
    </citation>
    <scope>NUCLEOTIDE SEQUENCE [LARGE SCALE GENOMIC DNA]</scope>
    <source>
        <strain evidence="1">SAF-2024a</strain>
        <tissue evidence="1">Leaf</tissue>
    </source>
</reference>
<gene>
    <name evidence="1" type="ORF">AAHA92_23974</name>
</gene>
<protein>
    <submittedName>
        <fullName evidence="1">Uncharacterized protein</fullName>
    </submittedName>
</protein>
<dbReference type="Proteomes" id="UP001567538">
    <property type="component" value="Unassembled WGS sequence"/>
</dbReference>
<evidence type="ECO:0000313" key="1">
    <source>
        <dbReference type="EMBL" id="KAL1539497.1"/>
    </source>
</evidence>
<evidence type="ECO:0000313" key="2">
    <source>
        <dbReference type="Proteomes" id="UP001567538"/>
    </source>
</evidence>